<dbReference type="WBParaSite" id="PSU_v2.g18344.t1">
    <property type="protein sequence ID" value="PSU_v2.g18344.t1"/>
    <property type="gene ID" value="PSU_v2.g18344"/>
</dbReference>
<name>A0A914YLZ9_9BILA</name>
<dbReference type="Proteomes" id="UP000887577">
    <property type="component" value="Unplaced"/>
</dbReference>
<accession>A0A914YLZ9</accession>
<proteinExistence type="predicted"/>
<sequence>MSQKVMEILEQFLKKSDDYYIQKGCLYALFIHIAVYHKDKDETKKLLKLAFDCPKHKEDPKLHFFLLFVQRKYVSRDKRKELSTKMFERYERFKNGRMKEEKLDAFYNLYEDYFFEDNMIKAEEMLWKIYSDKECLKMDKKGFVKKNLITCKFLLFYRYH</sequence>
<protein>
    <submittedName>
        <fullName evidence="2">Uncharacterized protein</fullName>
    </submittedName>
</protein>
<evidence type="ECO:0000313" key="2">
    <source>
        <dbReference type="WBParaSite" id="PSU_v2.g18344.t1"/>
    </source>
</evidence>
<dbReference type="AlphaFoldDB" id="A0A914YLZ9"/>
<reference evidence="2" key="1">
    <citation type="submission" date="2022-11" db="UniProtKB">
        <authorList>
            <consortium name="WormBaseParasite"/>
        </authorList>
    </citation>
    <scope>IDENTIFICATION</scope>
</reference>
<evidence type="ECO:0000313" key="1">
    <source>
        <dbReference type="Proteomes" id="UP000887577"/>
    </source>
</evidence>
<organism evidence="1 2">
    <name type="scientific">Panagrolaimus superbus</name>
    <dbReference type="NCBI Taxonomy" id="310955"/>
    <lineage>
        <taxon>Eukaryota</taxon>
        <taxon>Metazoa</taxon>
        <taxon>Ecdysozoa</taxon>
        <taxon>Nematoda</taxon>
        <taxon>Chromadorea</taxon>
        <taxon>Rhabditida</taxon>
        <taxon>Tylenchina</taxon>
        <taxon>Panagrolaimomorpha</taxon>
        <taxon>Panagrolaimoidea</taxon>
        <taxon>Panagrolaimidae</taxon>
        <taxon>Panagrolaimus</taxon>
    </lineage>
</organism>
<keyword evidence="1" id="KW-1185">Reference proteome</keyword>